<reference evidence="1" key="1">
    <citation type="submission" date="2018-05" db="EMBL/GenBank/DDBJ databases">
        <authorList>
            <person name="Lanie J.A."/>
            <person name="Ng W.-L."/>
            <person name="Kazmierczak K.M."/>
            <person name="Andrzejewski T.M."/>
            <person name="Davidsen T.M."/>
            <person name="Wayne K.J."/>
            <person name="Tettelin H."/>
            <person name="Glass J.I."/>
            <person name="Rusch D."/>
            <person name="Podicherti R."/>
            <person name="Tsui H.-C.T."/>
            <person name="Winkler M.E."/>
        </authorList>
    </citation>
    <scope>NUCLEOTIDE SEQUENCE</scope>
</reference>
<protein>
    <submittedName>
        <fullName evidence="1">Uncharacterized protein</fullName>
    </submittedName>
</protein>
<dbReference type="AlphaFoldDB" id="A0A383AE71"/>
<gene>
    <name evidence="1" type="ORF">METZ01_LOCUS458876</name>
</gene>
<dbReference type="EMBL" id="UINC01191394">
    <property type="protein sequence ID" value="SVE06022.1"/>
    <property type="molecule type" value="Genomic_DNA"/>
</dbReference>
<name>A0A383AE71_9ZZZZ</name>
<feature type="non-terminal residue" evidence="1">
    <location>
        <position position="91"/>
    </location>
</feature>
<evidence type="ECO:0000313" key="1">
    <source>
        <dbReference type="EMBL" id="SVE06022.1"/>
    </source>
</evidence>
<sequence>MAVALLAGNSTSLGCSQCEVQKLEVSSCYVPSADDAAALACSCCLTEVGEDTGPVGVLAGQGQTIPDAQVALSRTVAATPIGHPPIVVRLG</sequence>
<organism evidence="1">
    <name type="scientific">marine metagenome</name>
    <dbReference type="NCBI Taxonomy" id="408172"/>
    <lineage>
        <taxon>unclassified sequences</taxon>
        <taxon>metagenomes</taxon>
        <taxon>ecological metagenomes</taxon>
    </lineage>
</organism>
<proteinExistence type="predicted"/>
<accession>A0A383AE71</accession>